<evidence type="ECO:0000313" key="2">
    <source>
        <dbReference type="Proteomes" id="UP001152795"/>
    </source>
</evidence>
<sequence length="52" mass="5908">SCSHELSASHFLHYYKPISPCLENVKKRTVIISVYMYAEAIVAYKGECKLSV</sequence>
<name>A0A6S7J120_PARCT</name>
<proteinExistence type="predicted"/>
<comment type="caution">
    <text evidence="1">The sequence shown here is derived from an EMBL/GenBank/DDBJ whole genome shotgun (WGS) entry which is preliminary data.</text>
</comment>
<protein>
    <submittedName>
        <fullName evidence="1">Uncharacterized protein</fullName>
    </submittedName>
</protein>
<feature type="non-terminal residue" evidence="1">
    <location>
        <position position="52"/>
    </location>
</feature>
<keyword evidence="2" id="KW-1185">Reference proteome</keyword>
<accession>A0A6S7J120</accession>
<reference evidence="1" key="1">
    <citation type="submission" date="2020-04" db="EMBL/GenBank/DDBJ databases">
        <authorList>
            <person name="Alioto T."/>
            <person name="Alioto T."/>
            <person name="Gomez Garrido J."/>
        </authorList>
    </citation>
    <scope>NUCLEOTIDE SEQUENCE</scope>
    <source>
        <strain evidence="1">A484AB</strain>
    </source>
</reference>
<dbReference type="AlphaFoldDB" id="A0A6S7J120"/>
<evidence type="ECO:0000313" key="1">
    <source>
        <dbReference type="EMBL" id="CAB4025535.1"/>
    </source>
</evidence>
<feature type="non-terminal residue" evidence="1">
    <location>
        <position position="1"/>
    </location>
</feature>
<organism evidence="1 2">
    <name type="scientific">Paramuricea clavata</name>
    <name type="common">Red gorgonian</name>
    <name type="synonym">Violescent sea-whip</name>
    <dbReference type="NCBI Taxonomy" id="317549"/>
    <lineage>
        <taxon>Eukaryota</taxon>
        <taxon>Metazoa</taxon>
        <taxon>Cnidaria</taxon>
        <taxon>Anthozoa</taxon>
        <taxon>Octocorallia</taxon>
        <taxon>Malacalcyonacea</taxon>
        <taxon>Plexauridae</taxon>
        <taxon>Paramuricea</taxon>
    </lineage>
</organism>
<dbReference type="EMBL" id="CACRXK020013659">
    <property type="protein sequence ID" value="CAB4025535.1"/>
    <property type="molecule type" value="Genomic_DNA"/>
</dbReference>
<dbReference type="Proteomes" id="UP001152795">
    <property type="component" value="Unassembled WGS sequence"/>
</dbReference>
<gene>
    <name evidence="1" type="ORF">PACLA_8A043643</name>
</gene>